<comment type="caution">
    <text evidence="2">The sequence shown here is derived from an EMBL/GenBank/DDBJ whole genome shotgun (WGS) entry which is preliminary data.</text>
</comment>
<reference evidence="2 3" key="1">
    <citation type="submission" date="2018-11" db="EMBL/GenBank/DDBJ databases">
        <title>Draft genome sequence of Ferruginibacter sp. BO-59.</title>
        <authorList>
            <person name="Im W.T."/>
        </authorList>
    </citation>
    <scope>NUCLEOTIDE SEQUENCE [LARGE SCALE GENOMIC DNA]</scope>
    <source>
        <strain evidence="2 3">BO-59</strain>
    </source>
</reference>
<keyword evidence="1" id="KW-1133">Transmembrane helix</keyword>
<keyword evidence="1" id="KW-0812">Transmembrane</keyword>
<accession>A0A3M9NDI1</accession>
<organism evidence="2 3">
    <name type="scientific">Hanamia caeni</name>
    <dbReference type="NCBI Taxonomy" id="2294116"/>
    <lineage>
        <taxon>Bacteria</taxon>
        <taxon>Pseudomonadati</taxon>
        <taxon>Bacteroidota</taxon>
        <taxon>Chitinophagia</taxon>
        <taxon>Chitinophagales</taxon>
        <taxon>Chitinophagaceae</taxon>
        <taxon>Hanamia</taxon>
    </lineage>
</organism>
<proteinExistence type="predicted"/>
<dbReference type="Proteomes" id="UP000267223">
    <property type="component" value="Unassembled WGS sequence"/>
</dbReference>
<gene>
    <name evidence="2" type="ORF">EFY79_13600</name>
</gene>
<name>A0A3M9NDI1_9BACT</name>
<evidence type="ECO:0000313" key="3">
    <source>
        <dbReference type="Proteomes" id="UP000267223"/>
    </source>
</evidence>
<protein>
    <submittedName>
        <fullName evidence="2">Uncharacterized protein</fullName>
    </submittedName>
</protein>
<evidence type="ECO:0000256" key="1">
    <source>
        <dbReference type="SAM" id="Phobius"/>
    </source>
</evidence>
<sequence length="83" mass="9908">MFIKKVLEIKNDYQVKWLYSFCSFAKKGSLENLNREKFGSFLRIFRTKLIIKSNYQNNTLNFLIIIMLSSSNVAFAFKKKNRQ</sequence>
<keyword evidence="1" id="KW-0472">Membrane</keyword>
<dbReference type="EMBL" id="RJJR01000011">
    <property type="protein sequence ID" value="RNI35283.1"/>
    <property type="molecule type" value="Genomic_DNA"/>
</dbReference>
<keyword evidence="3" id="KW-1185">Reference proteome</keyword>
<evidence type="ECO:0000313" key="2">
    <source>
        <dbReference type="EMBL" id="RNI35283.1"/>
    </source>
</evidence>
<dbReference type="AlphaFoldDB" id="A0A3M9NDI1"/>
<feature type="transmembrane region" description="Helical" evidence="1">
    <location>
        <begin position="59"/>
        <end position="77"/>
    </location>
</feature>